<keyword evidence="3 4" id="KW-0143">Chaperone</keyword>
<name>A0A4Q0MC53_9HYPH</name>
<comment type="similarity">
    <text evidence="4">Belongs to the NapD family.</text>
</comment>
<dbReference type="HAMAP" id="MF_02200">
    <property type="entry name" value="NapD"/>
    <property type="match status" value="1"/>
</dbReference>
<keyword evidence="6" id="KW-1185">Reference proteome</keyword>
<comment type="subcellular location">
    <subcellularLocation>
        <location evidence="1 4">Cytoplasm</location>
    </subcellularLocation>
</comment>
<protein>
    <recommendedName>
        <fullName evidence="4">Chaperone NapD</fullName>
    </recommendedName>
    <alternativeName>
        <fullName evidence="4">NapA signal peptide-binding chaperone NapD</fullName>
    </alternativeName>
</protein>
<keyword evidence="2 4" id="KW-0963">Cytoplasm</keyword>
<evidence type="ECO:0000313" key="6">
    <source>
        <dbReference type="Proteomes" id="UP000289708"/>
    </source>
</evidence>
<evidence type="ECO:0000313" key="5">
    <source>
        <dbReference type="EMBL" id="RXF70901.1"/>
    </source>
</evidence>
<dbReference type="OrthoDB" id="7306089at2"/>
<proteinExistence type="inferred from homology"/>
<dbReference type="PANTHER" id="PTHR38603">
    <property type="entry name" value="CHAPERONE NAPD"/>
    <property type="match status" value="1"/>
</dbReference>
<dbReference type="GO" id="GO:0005737">
    <property type="term" value="C:cytoplasm"/>
    <property type="evidence" value="ECO:0007669"/>
    <property type="project" value="UniProtKB-SubCell"/>
</dbReference>
<reference evidence="5 6" key="1">
    <citation type="submission" date="2018-12" db="EMBL/GenBank/DDBJ databases">
        <title>bacterium Hansschlegelia zhihuaiae S113.</title>
        <authorList>
            <person name="He J."/>
        </authorList>
    </citation>
    <scope>NUCLEOTIDE SEQUENCE [LARGE SCALE GENOMIC DNA]</scope>
    <source>
        <strain evidence="5 6">S 113</strain>
    </source>
</reference>
<comment type="subunit">
    <text evidence="4">Interacts with the cytoplasmic NapA precursor.</text>
</comment>
<dbReference type="InterPro" id="IPR005623">
    <property type="entry name" value="Chaperone_NapD_NO3_reduct"/>
</dbReference>
<dbReference type="Proteomes" id="UP000289708">
    <property type="component" value="Unassembled WGS sequence"/>
</dbReference>
<evidence type="ECO:0000256" key="4">
    <source>
        <dbReference type="HAMAP-Rule" id="MF_02200"/>
    </source>
</evidence>
<dbReference type="Gene3D" id="3.30.70.920">
    <property type="match status" value="1"/>
</dbReference>
<dbReference type="EMBL" id="RYFI01000016">
    <property type="protein sequence ID" value="RXF70901.1"/>
    <property type="molecule type" value="Genomic_DNA"/>
</dbReference>
<dbReference type="Pfam" id="PF03927">
    <property type="entry name" value="NapD"/>
    <property type="match status" value="1"/>
</dbReference>
<dbReference type="GO" id="GO:0051224">
    <property type="term" value="P:negative regulation of protein transport"/>
    <property type="evidence" value="ECO:0007669"/>
    <property type="project" value="UniProtKB-UniRule"/>
</dbReference>
<sequence>MTGAAAPRLHHISSAVVSTLPERVDSVLLQIEPLPDVEVHRVEGGKIVVVLEGANVGEIGSRLVAIGLIDGVLSANLVFEQIEELDDPGVDP</sequence>
<accession>A0A4Q0MC53</accession>
<dbReference type="RefSeq" id="WP_128778467.1">
    <property type="nucleotide sequence ID" value="NZ_RYFI01000016.1"/>
</dbReference>
<comment type="function">
    <text evidence="4">Chaperone for NapA, the catalytic subunit of the periplasmic nitrate reductase. It binds directly and specifically to the twin-arginine signal peptide of NapA, preventing premature interaction with the Tat translocase and premature export.</text>
</comment>
<evidence type="ECO:0000256" key="3">
    <source>
        <dbReference type="ARBA" id="ARBA00023186"/>
    </source>
</evidence>
<organism evidence="5 6">
    <name type="scientific">Hansschlegelia zhihuaiae</name>
    <dbReference type="NCBI Taxonomy" id="405005"/>
    <lineage>
        <taxon>Bacteria</taxon>
        <taxon>Pseudomonadati</taxon>
        <taxon>Pseudomonadota</taxon>
        <taxon>Alphaproteobacteria</taxon>
        <taxon>Hyphomicrobiales</taxon>
        <taxon>Methylopilaceae</taxon>
        <taxon>Hansschlegelia</taxon>
    </lineage>
</organism>
<comment type="caution">
    <text evidence="5">The sequence shown here is derived from an EMBL/GenBank/DDBJ whole genome shotgun (WGS) entry which is preliminary data.</text>
</comment>
<dbReference type="AlphaFoldDB" id="A0A4Q0MC53"/>
<dbReference type="PANTHER" id="PTHR38603:SF1">
    <property type="entry name" value="CHAPERONE NAPD"/>
    <property type="match status" value="1"/>
</dbReference>
<evidence type="ECO:0000256" key="1">
    <source>
        <dbReference type="ARBA" id="ARBA00004496"/>
    </source>
</evidence>
<gene>
    <name evidence="4" type="primary">napD</name>
    <name evidence="5" type="ORF">EK403_15945</name>
</gene>
<dbReference type="GO" id="GO:0005048">
    <property type="term" value="F:signal sequence binding"/>
    <property type="evidence" value="ECO:0007669"/>
    <property type="project" value="UniProtKB-UniRule"/>
</dbReference>
<evidence type="ECO:0000256" key="2">
    <source>
        <dbReference type="ARBA" id="ARBA00022490"/>
    </source>
</evidence>